<dbReference type="RefSeq" id="WP_218633689.1">
    <property type="nucleotide sequence ID" value="NZ_JAHVAH010000001.1"/>
</dbReference>
<protein>
    <submittedName>
        <fullName evidence="2">Uncharacterized protein</fullName>
    </submittedName>
</protein>
<comment type="caution">
    <text evidence="2">The sequence shown here is derived from an EMBL/GenBank/DDBJ whole genome shotgun (WGS) entry which is preliminary data.</text>
</comment>
<keyword evidence="1" id="KW-0812">Transmembrane</keyword>
<gene>
    <name evidence="2" type="ORF">KTQ36_10950</name>
</gene>
<evidence type="ECO:0000313" key="2">
    <source>
        <dbReference type="EMBL" id="MBW0145808.1"/>
    </source>
</evidence>
<organism evidence="2 3">
    <name type="scientific">Sphingomicrobium clamense</name>
    <dbReference type="NCBI Taxonomy" id="2851013"/>
    <lineage>
        <taxon>Bacteria</taxon>
        <taxon>Pseudomonadati</taxon>
        <taxon>Pseudomonadota</taxon>
        <taxon>Alphaproteobacteria</taxon>
        <taxon>Sphingomonadales</taxon>
        <taxon>Sphingomonadaceae</taxon>
        <taxon>Sphingomicrobium</taxon>
    </lineage>
</organism>
<dbReference type="EMBL" id="JAHVAH010000001">
    <property type="protein sequence ID" value="MBW0145808.1"/>
    <property type="molecule type" value="Genomic_DNA"/>
</dbReference>
<reference evidence="2 3" key="1">
    <citation type="submission" date="2021-07" db="EMBL/GenBank/DDBJ databases">
        <title>The draft genome sequence of Sphingomicrobium sp. B8.</title>
        <authorList>
            <person name="Mu L."/>
        </authorList>
    </citation>
    <scope>NUCLEOTIDE SEQUENCE [LARGE SCALE GENOMIC DNA]</scope>
    <source>
        <strain evidence="2 3">B8</strain>
    </source>
</reference>
<keyword evidence="3" id="KW-1185">Reference proteome</keyword>
<evidence type="ECO:0000313" key="3">
    <source>
        <dbReference type="Proteomes" id="UP000698028"/>
    </source>
</evidence>
<dbReference type="Proteomes" id="UP000698028">
    <property type="component" value="Unassembled WGS sequence"/>
</dbReference>
<sequence>MNDAAVDLFTGIVALIVAGLLVKRVVVAMRDGIIPLYKTRMTREEAGEAKFKTLVALNMVGALAMFAIGSDLLLDLGLRDALTGR</sequence>
<proteinExistence type="predicted"/>
<name>A0ABS6V9R0_9SPHN</name>
<keyword evidence="1" id="KW-1133">Transmembrane helix</keyword>
<keyword evidence="1" id="KW-0472">Membrane</keyword>
<feature type="transmembrane region" description="Helical" evidence="1">
    <location>
        <begin position="12"/>
        <end position="33"/>
    </location>
</feature>
<accession>A0ABS6V9R0</accession>
<feature type="transmembrane region" description="Helical" evidence="1">
    <location>
        <begin position="54"/>
        <end position="74"/>
    </location>
</feature>
<evidence type="ECO:0000256" key="1">
    <source>
        <dbReference type="SAM" id="Phobius"/>
    </source>
</evidence>